<keyword evidence="7" id="KW-1185">Reference proteome</keyword>
<dbReference type="Proteomes" id="UP000294881">
    <property type="component" value="Unassembled WGS sequence"/>
</dbReference>
<dbReference type="SUPFAM" id="SSF52096">
    <property type="entry name" value="ClpP/crotonase"/>
    <property type="match status" value="1"/>
</dbReference>
<evidence type="ECO:0000313" key="7">
    <source>
        <dbReference type="Proteomes" id="UP000294881"/>
    </source>
</evidence>
<dbReference type="PANTHER" id="PTHR33209">
    <property type="entry name" value="PROTEASE 4"/>
    <property type="match status" value="1"/>
</dbReference>
<evidence type="ECO:0000259" key="5">
    <source>
        <dbReference type="Pfam" id="PF01343"/>
    </source>
</evidence>
<dbReference type="InterPro" id="IPR033855">
    <property type="entry name" value="Protein_C"/>
</dbReference>
<dbReference type="AlphaFoldDB" id="A0A4R2GHB6"/>
<comment type="caution">
    <text evidence="6">The sequence shown here is derived from an EMBL/GenBank/DDBJ whole genome shotgun (WGS) entry which is preliminary data.</text>
</comment>
<proteinExistence type="inferred from homology"/>
<comment type="similarity">
    <text evidence="1">Belongs to the peptidase S49 family.</text>
</comment>
<name>A0A4R2GHB6_9HYPH</name>
<keyword evidence="4" id="KW-0720">Serine protease</keyword>
<dbReference type="GO" id="GO:0008236">
    <property type="term" value="F:serine-type peptidase activity"/>
    <property type="evidence" value="ECO:0007669"/>
    <property type="project" value="UniProtKB-KW"/>
</dbReference>
<evidence type="ECO:0000256" key="2">
    <source>
        <dbReference type="ARBA" id="ARBA00022670"/>
    </source>
</evidence>
<gene>
    <name evidence="6" type="ORF">EV666_1308</name>
</gene>
<evidence type="ECO:0000256" key="1">
    <source>
        <dbReference type="ARBA" id="ARBA00008683"/>
    </source>
</evidence>
<dbReference type="InterPro" id="IPR029045">
    <property type="entry name" value="ClpP/crotonase-like_dom_sf"/>
</dbReference>
<evidence type="ECO:0000256" key="3">
    <source>
        <dbReference type="ARBA" id="ARBA00022801"/>
    </source>
</evidence>
<sequence>MALIDILTADAWAITQEGLAKIIAIAERRNEATPEALEAYRAYHVPQSERLEMRDGVAIVHATGPLFRYANLFTAISGATSYDVMRTDFQVALDDPDAKAILLSFDTPGGHVNGVNEMAKAIRDARGVKPVVAYVGGMAASAGYWLASQADRIVIDETAILGSIGVRAAFPAQGDDASVEFISSQSPGKRLDVTSDAGRARIQSRVDALADVFVEAVAAGRGVSAQHVIQRFGAGDVLVGKAAVAAGMADEIGTFEGVIASLSPADNPVAARQEAADRPLLFDRAAPRAKAALPPIDAADAAWLSMTTQGVEATIRAAHTRAQAPTYGASPVTSNATPYVPGHLTNAQADEIWAKALAQTTERLDGIDQPTAPHAAPPQPVQAPASGNALVLAVGGHEPPKAEDQVDATWKAAIAETNARRGF</sequence>
<dbReference type="PANTHER" id="PTHR33209:SF1">
    <property type="entry name" value="PEPTIDASE S49 DOMAIN-CONTAINING PROTEIN"/>
    <property type="match status" value="1"/>
</dbReference>
<dbReference type="Pfam" id="PF01343">
    <property type="entry name" value="Peptidase_S49"/>
    <property type="match status" value="1"/>
</dbReference>
<feature type="domain" description="Peptidase S49" evidence="5">
    <location>
        <begin position="128"/>
        <end position="262"/>
    </location>
</feature>
<keyword evidence="3" id="KW-0378">Hydrolase</keyword>
<reference evidence="6 7" key="1">
    <citation type="submission" date="2019-03" db="EMBL/GenBank/DDBJ databases">
        <title>Genomic Encyclopedia of Type Strains, Phase IV (KMG-IV): sequencing the most valuable type-strain genomes for metagenomic binning, comparative biology and taxonomic classification.</title>
        <authorList>
            <person name="Goeker M."/>
        </authorList>
    </citation>
    <scope>NUCLEOTIDE SEQUENCE [LARGE SCALE GENOMIC DNA]</scope>
    <source>
        <strain evidence="6 7">DSM 22958</strain>
    </source>
</reference>
<organism evidence="6 7">
    <name type="scientific">Camelimonas lactis</name>
    <dbReference type="NCBI Taxonomy" id="659006"/>
    <lineage>
        <taxon>Bacteria</taxon>
        <taxon>Pseudomonadati</taxon>
        <taxon>Pseudomonadota</taxon>
        <taxon>Alphaproteobacteria</taxon>
        <taxon>Hyphomicrobiales</taxon>
        <taxon>Chelatococcaceae</taxon>
        <taxon>Camelimonas</taxon>
    </lineage>
</organism>
<evidence type="ECO:0000313" key="6">
    <source>
        <dbReference type="EMBL" id="TCO07597.1"/>
    </source>
</evidence>
<dbReference type="Gene3D" id="3.90.226.10">
    <property type="entry name" value="2-enoyl-CoA Hydratase, Chain A, domain 1"/>
    <property type="match status" value="1"/>
</dbReference>
<dbReference type="GO" id="GO:0006508">
    <property type="term" value="P:proteolysis"/>
    <property type="evidence" value="ECO:0007669"/>
    <property type="project" value="UniProtKB-KW"/>
</dbReference>
<dbReference type="CDD" id="cd07022">
    <property type="entry name" value="S49_Sppa_36K_type"/>
    <property type="match status" value="1"/>
</dbReference>
<accession>A0A4R2GHB6</accession>
<keyword evidence="2 6" id="KW-0645">Protease</keyword>
<evidence type="ECO:0000256" key="4">
    <source>
        <dbReference type="ARBA" id="ARBA00022825"/>
    </source>
</evidence>
<dbReference type="InterPro" id="IPR002142">
    <property type="entry name" value="Peptidase_S49"/>
</dbReference>
<dbReference type="OrthoDB" id="266140at2"/>
<dbReference type="RefSeq" id="WP_132010819.1">
    <property type="nucleotide sequence ID" value="NZ_JBHUNN010000003.1"/>
</dbReference>
<dbReference type="EMBL" id="SLWL01000030">
    <property type="protein sequence ID" value="TCO07597.1"/>
    <property type="molecule type" value="Genomic_DNA"/>
</dbReference>
<protein>
    <submittedName>
        <fullName evidence="6">ClpP class serine protease</fullName>
    </submittedName>
</protein>